<proteinExistence type="predicted"/>
<protein>
    <submittedName>
        <fullName evidence="1">Uncharacterized protein</fullName>
    </submittedName>
</protein>
<sequence>MMKGFFDDSPVAFPFEYGTFAVGDGDGCAVLVDARKRAVEILPGDGRSSRSYSRLSFPYCWFEAGGYLVFFVALDDVTEIRCLPCGARDLARMLRCPPSFHGYMVEEL</sequence>
<reference evidence="1 2" key="1">
    <citation type="submission" date="2019-11" db="EMBL/GenBank/DDBJ databases">
        <title>Whole genome shotgun sequencing (WGS) data from Adlercreutzia equolifaciens ResAG-91, Eggerthella lenta MRI-F36, MRI-F37, MRI-F40, ResAG-49, ResAG-88, ResAG-121, ResAG-145, and Gordonibacter sp. ResAG-5, ResAG-26, ResAG-43, ResAG-50, ResAG-59.</title>
        <authorList>
            <person name="Stoll D.A."/>
            <person name="Danylec N."/>
            <person name="Franz C.M.A.P."/>
            <person name="Huch M."/>
        </authorList>
    </citation>
    <scope>NUCLEOTIDE SEQUENCE [LARGE SCALE GENOMIC DNA]</scope>
    <source>
        <strain evidence="1 2">ResAG-59</strain>
    </source>
</reference>
<accession>A0A6N8IJU0</accession>
<keyword evidence="2" id="KW-1185">Reference proteome</keyword>
<name>A0A6N8IJU0_9ACTN</name>
<dbReference type="AlphaFoldDB" id="A0A6N8IJU0"/>
<comment type="caution">
    <text evidence="1">The sequence shown here is derived from an EMBL/GenBank/DDBJ whole genome shotgun (WGS) entry which is preliminary data.</text>
</comment>
<evidence type="ECO:0000313" key="2">
    <source>
        <dbReference type="Proteomes" id="UP000468327"/>
    </source>
</evidence>
<evidence type="ECO:0000313" key="1">
    <source>
        <dbReference type="EMBL" id="MVN15982.1"/>
    </source>
</evidence>
<dbReference type="EMBL" id="WPOC01000021">
    <property type="protein sequence ID" value="MVN15982.1"/>
    <property type="molecule type" value="Genomic_DNA"/>
</dbReference>
<gene>
    <name evidence="1" type="ORF">GO738_11640</name>
</gene>
<dbReference type="Proteomes" id="UP000468327">
    <property type="component" value="Unassembled WGS sequence"/>
</dbReference>
<organism evidence="1 2">
    <name type="scientific">Gordonibacter urolithinfaciens</name>
    <dbReference type="NCBI Taxonomy" id="1335613"/>
    <lineage>
        <taxon>Bacteria</taxon>
        <taxon>Bacillati</taxon>
        <taxon>Actinomycetota</taxon>
        <taxon>Coriobacteriia</taxon>
        <taxon>Eggerthellales</taxon>
        <taxon>Eggerthellaceae</taxon>
        <taxon>Gordonibacter</taxon>
    </lineage>
</organism>
<dbReference type="RefSeq" id="WP_157006188.1">
    <property type="nucleotide sequence ID" value="NZ_DBEZYS010000069.1"/>
</dbReference>